<protein>
    <submittedName>
        <fullName evidence="9">DHA1 family inner membrane transport protein</fullName>
    </submittedName>
</protein>
<organism evidence="9 10">
    <name type="scientific">Microlunatus antarcticus</name>
    <dbReference type="NCBI Taxonomy" id="53388"/>
    <lineage>
        <taxon>Bacteria</taxon>
        <taxon>Bacillati</taxon>
        <taxon>Actinomycetota</taxon>
        <taxon>Actinomycetes</taxon>
        <taxon>Propionibacteriales</taxon>
        <taxon>Propionibacteriaceae</taxon>
        <taxon>Microlunatus</taxon>
    </lineage>
</organism>
<accession>A0A7W5JUB9</accession>
<feature type="transmembrane region" description="Helical" evidence="7">
    <location>
        <begin position="145"/>
        <end position="164"/>
    </location>
</feature>
<evidence type="ECO:0000256" key="6">
    <source>
        <dbReference type="SAM" id="MobiDB-lite"/>
    </source>
</evidence>
<keyword evidence="3 7" id="KW-0812">Transmembrane</keyword>
<dbReference type="EMBL" id="JACHZG010000001">
    <property type="protein sequence ID" value="MBB3326444.1"/>
    <property type="molecule type" value="Genomic_DNA"/>
</dbReference>
<evidence type="ECO:0000256" key="5">
    <source>
        <dbReference type="ARBA" id="ARBA00023136"/>
    </source>
</evidence>
<evidence type="ECO:0000256" key="1">
    <source>
        <dbReference type="ARBA" id="ARBA00004651"/>
    </source>
</evidence>
<feature type="transmembrane region" description="Helical" evidence="7">
    <location>
        <begin position="374"/>
        <end position="394"/>
    </location>
</feature>
<sequence length="423" mass="43411">MPPLSSARRWCALLALALGGFGIGATEFVAMGLLPNLAHDLQPGLSAEAPDLAIARAGWLITAYALGVVVGAPIFAVLSVRLPRKTLLLILMAVLALGTVASAVLPSFGFVVLARFVAALPHGAYFGAAALVAGRIMGPGNQAKGIAFVLSGLTLANVVGVPVITRVGQLYGWRTAYLVVAALFLLTLVALSVAVPPQPRPVGASVRAELRVFRRPQLWLMMGVAAIGFGGFFAVYTYIAEVVQVEAGLPPAYVPWVLAVFGLGMVVGNLIGGWAADQNLRRTVVVGFPVFLAAMAFMGLFGDSPGGVFVGAFVVGGSNMLLIPAVQTRLIAVSGEAQLLGAALVHSALNVANSIGAALGGVVIAAGLGYLAPSWIGVGLGVLGIVLALASFTYEDRSHRAAAHQRDLTSTSSDHQPAGVRAE</sequence>
<keyword evidence="5 7" id="KW-0472">Membrane</keyword>
<evidence type="ECO:0000259" key="8">
    <source>
        <dbReference type="PROSITE" id="PS50850"/>
    </source>
</evidence>
<keyword evidence="2" id="KW-1003">Cell membrane</keyword>
<dbReference type="CDD" id="cd17324">
    <property type="entry name" value="MFS_NepI_like"/>
    <property type="match status" value="1"/>
</dbReference>
<dbReference type="PANTHER" id="PTHR43124">
    <property type="entry name" value="PURINE EFFLUX PUMP PBUE"/>
    <property type="match status" value="1"/>
</dbReference>
<feature type="transmembrane region" description="Helical" evidence="7">
    <location>
        <begin position="339"/>
        <end position="368"/>
    </location>
</feature>
<feature type="transmembrane region" description="Helical" evidence="7">
    <location>
        <begin position="252"/>
        <end position="271"/>
    </location>
</feature>
<keyword evidence="10" id="KW-1185">Reference proteome</keyword>
<dbReference type="InterPro" id="IPR050189">
    <property type="entry name" value="MFS_Efflux_Transporters"/>
</dbReference>
<reference evidence="9 10" key="1">
    <citation type="submission" date="2020-08" db="EMBL/GenBank/DDBJ databases">
        <title>Sequencing the genomes of 1000 actinobacteria strains.</title>
        <authorList>
            <person name="Klenk H.-P."/>
        </authorList>
    </citation>
    <scope>NUCLEOTIDE SEQUENCE [LARGE SCALE GENOMIC DNA]</scope>
    <source>
        <strain evidence="9 10">DSM 11053</strain>
    </source>
</reference>
<dbReference type="InterPro" id="IPR020846">
    <property type="entry name" value="MFS_dom"/>
</dbReference>
<dbReference type="Gene3D" id="1.20.1250.20">
    <property type="entry name" value="MFS general substrate transporter like domains"/>
    <property type="match status" value="2"/>
</dbReference>
<dbReference type="Pfam" id="PF07690">
    <property type="entry name" value="MFS_1"/>
    <property type="match status" value="1"/>
</dbReference>
<dbReference type="Proteomes" id="UP000565572">
    <property type="component" value="Unassembled WGS sequence"/>
</dbReference>
<feature type="transmembrane region" description="Helical" evidence="7">
    <location>
        <begin position="12"/>
        <end position="34"/>
    </location>
</feature>
<dbReference type="GO" id="GO:0005886">
    <property type="term" value="C:plasma membrane"/>
    <property type="evidence" value="ECO:0007669"/>
    <property type="project" value="UniProtKB-SubCell"/>
</dbReference>
<comment type="subcellular location">
    <subcellularLocation>
        <location evidence="1">Cell membrane</location>
        <topology evidence="1">Multi-pass membrane protein</topology>
    </subcellularLocation>
</comment>
<dbReference type="InterPro" id="IPR036259">
    <property type="entry name" value="MFS_trans_sf"/>
</dbReference>
<feature type="transmembrane region" description="Helical" evidence="7">
    <location>
        <begin position="112"/>
        <end position="133"/>
    </location>
</feature>
<evidence type="ECO:0000256" key="3">
    <source>
        <dbReference type="ARBA" id="ARBA00022692"/>
    </source>
</evidence>
<dbReference type="RefSeq" id="WP_183337390.1">
    <property type="nucleotide sequence ID" value="NZ_JACHZG010000001.1"/>
</dbReference>
<feature type="transmembrane region" description="Helical" evidence="7">
    <location>
        <begin position="218"/>
        <end position="240"/>
    </location>
</feature>
<dbReference type="PANTHER" id="PTHR43124:SF3">
    <property type="entry name" value="CHLORAMPHENICOL EFFLUX PUMP RV0191"/>
    <property type="match status" value="1"/>
</dbReference>
<dbReference type="PROSITE" id="PS50850">
    <property type="entry name" value="MFS"/>
    <property type="match status" value="1"/>
</dbReference>
<feature type="transmembrane region" description="Helical" evidence="7">
    <location>
        <begin position="87"/>
        <end position="106"/>
    </location>
</feature>
<dbReference type="SUPFAM" id="SSF103473">
    <property type="entry name" value="MFS general substrate transporter"/>
    <property type="match status" value="1"/>
</dbReference>
<feature type="region of interest" description="Disordered" evidence="6">
    <location>
        <begin position="403"/>
        <end position="423"/>
    </location>
</feature>
<feature type="transmembrane region" description="Helical" evidence="7">
    <location>
        <begin position="176"/>
        <end position="197"/>
    </location>
</feature>
<feature type="transmembrane region" description="Helical" evidence="7">
    <location>
        <begin position="308"/>
        <end position="327"/>
    </location>
</feature>
<dbReference type="AlphaFoldDB" id="A0A7W5JUB9"/>
<feature type="domain" description="Major facilitator superfamily (MFS) profile" evidence="8">
    <location>
        <begin position="12"/>
        <end position="399"/>
    </location>
</feature>
<evidence type="ECO:0000256" key="2">
    <source>
        <dbReference type="ARBA" id="ARBA00022475"/>
    </source>
</evidence>
<evidence type="ECO:0000313" key="10">
    <source>
        <dbReference type="Proteomes" id="UP000565572"/>
    </source>
</evidence>
<evidence type="ECO:0000313" key="9">
    <source>
        <dbReference type="EMBL" id="MBB3326444.1"/>
    </source>
</evidence>
<feature type="transmembrane region" description="Helical" evidence="7">
    <location>
        <begin position="283"/>
        <end position="302"/>
    </location>
</feature>
<name>A0A7W5JUB9_9ACTN</name>
<gene>
    <name evidence="9" type="ORF">FHX39_001388</name>
</gene>
<dbReference type="InterPro" id="IPR011701">
    <property type="entry name" value="MFS"/>
</dbReference>
<keyword evidence="4 7" id="KW-1133">Transmembrane helix</keyword>
<evidence type="ECO:0000256" key="4">
    <source>
        <dbReference type="ARBA" id="ARBA00022989"/>
    </source>
</evidence>
<proteinExistence type="predicted"/>
<evidence type="ECO:0000256" key="7">
    <source>
        <dbReference type="SAM" id="Phobius"/>
    </source>
</evidence>
<feature type="transmembrane region" description="Helical" evidence="7">
    <location>
        <begin position="54"/>
        <end position="80"/>
    </location>
</feature>
<dbReference type="GO" id="GO:0022857">
    <property type="term" value="F:transmembrane transporter activity"/>
    <property type="evidence" value="ECO:0007669"/>
    <property type="project" value="InterPro"/>
</dbReference>
<comment type="caution">
    <text evidence="9">The sequence shown here is derived from an EMBL/GenBank/DDBJ whole genome shotgun (WGS) entry which is preliminary data.</text>
</comment>